<keyword evidence="2 6" id="KW-0547">Nucleotide-binding</keyword>
<gene>
    <name evidence="10" type="ORF">PhCBS80983_g00265</name>
</gene>
<evidence type="ECO:0000256" key="8">
    <source>
        <dbReference type="SAM" id="MobiDB-lite"/>
    </source>
</evidence>
<feature type="compositionally biased region" description="Acidic residues" evidence="8">
    <location>
        <begin position="521"/>
        <end position="542"/>
    </location>
</feature>
<dbReference type="PRINTS" id="PR00380">
    <property type="entry name" value="KINESINHEAVY"/>
</dbReference>
<dbReference type="InterPro" id="IPR019821">
    <property type="entry name" value="Kinesin_motor_CS"/>
</dbReference>
<evidence type="ECO:0000313" key="11">
    <source>
        <dbReference type="Proteomes" id="UP000318582"/>
    </source>
</evidence>
<protein>
    <recommendedName>
        <fullName evidence="7">Kinesin-like protein</fullName>
    </recommendedName>
</protein>
<evidence type="ECO:0000256" key="5">
    <source>
        <dbReference type="ARBA" id="ARBA00061030"/>
    </source>
</evidence>
<dbReference type="AlphaFoldDB" id="A0A507EEK5"/>
<dbReference type="PROSITE" id="PS50067">
    <property type="entry name" value="KINESIN_MOTOR_2"/>
    <property type="match status" value="1"/>
</dbReference>
<dbReference type="InterPro" id="IPR001752">
    <property type="entry name" value="Kinesin_motor_dom"/>
</dbReference>
<keyword evidence="4 6" id="KW-0505">Motor protein</keyword>
<evidence type="ECO:0000256" key="1">
    <source>
        <dbReference type="ARBA" id="ARBA00022701"/>
    </source>
</evidence>
<dbReference type="InterPro" id="IPR036961">
    <property type="entry name" value="Kinesin_motor_dom_sf"/>
</dbReference>
<dbReference type="PROSITE" id="PS00411">
    <property type="entry name" value="KINESIN_MOTOR_1"/>
    <property type="match status" value="1"/>
</dbReference>
<dbReference type="GO" id="GO:0003777">
    <property type="term" value="F:microtubule motor activity"/>
    <property type="evidence" value="ECO:0007669"/>
    <property type="project" value="InterPro"/>
</dbReference>
<keyword evidence="11" id="KW-1185">Reference proteome</keyword>
<dbReference type="EMBL" id="QEAQ01000002">
    <property type="protein sequence ID" value="TPX62639.1"/>
    <property type="molecule type" value="Genomic_DNA"/>
</dbReference>
<dbReference type="GO" id="GO:0007019">
    <property type="term" value="P:microtubule depolymerization"/>
    <property type="evidence" value="ECO:0007669"/>
    <property type="project" value="TreeGrafter"/>
</dbReference>
<sequence>MSDEISHSEGDASPFKPPPAFVQASIARQAKIRQQQLERGNSEMLVASPTSSPAASPALSPTAGVTTASRSSSSPTPKRKSSKTVQQITLLAERRASRRRDQDAARKSALEEEIGDRDAAMYQKKIAAWRTATRASSTTASPPATQPVASPRIKVCVRKRPLHAREHPAFDTVTAQPGGAFGPANINLHEPKTHVDLTKDIVTHTFMFDHVFDENCTNKEVYSSTAKTLVKGMFDGARGTVFAYGQTGSGKTHTMFGQGPNSKGMYEYACEDVLEHLNVAKRSGRGLTLYVSFFEIYGGHVYDLFSSKARVQLLEDQAGVIRVLGLREEAVTTVEELLRLAKVGSDARTTGATDANPDSSRSHAVFQMRLRDDETGSLVGKFSLVDLAGSERAADRVVVERRERFEGAEINKSLLALKECIRALHRSGSGGGGHIPFRASKLTQILRDSFMGRKSQTVMIATISPGSNSAEHSLNTLRYADRVKELKKAQRRQDPTVVASGIQQESVDELDHDEIFKTDGRDDDINDDDDDDDADEDDEEWTDALSASRLASPKATTTSQMFQQPLTTSNPSGVASSVPQSHSALTSQILAQHETLLSAHVASLRTHTSLMQLDRALIVDAMQPDSDMLDYVQGVLRVLDERDAVYKDVRLRAELLAGLLRDEDMVAAQLRSHN</sequence>
<keyword evidence="3 6" id="KW-0067">ATP-binding</keyword>
<comment type="caution">
    <text evidence="10">The sequence shown here is derived from an EMBL/GenBank/DDBJ whole genome shotgun (WGS) entry which is preliminary data.</text>
</comment>
<dbReference type="Pfam" id="PF00225">
    <property type="entry name" value="Kinesin"/>
    <property type="match status" value="1"/>
</dbReference>
<feature type="binding site" evidence="6">
    <location>
        <begin position="245"/>
        <end position="252"/>
    </location>
    <ligand>
        <name>ATP</name>
        <dbReference type="ChEBI" id="CHEBI:30616"/>
    </ligand>
</feature>
<evidence type="ECO:0000256" key="2">
    <source>
        <dbReference type="ARBA" id="ARBA00022741"/>
    </source>
</evidence>
<evidence type="ECO:0000256" key="3">
    <source>
        <dbReference type="ARBA" id="ARBA00022840"/>
    </source>
</evidence>
<dbReference type="Gene3D" id="3.40.850.10">
    <property type="entry name" value="Kinesin motor domain"/>
    <property type="match status" value="1"/>
</dbReference>
<organism evidence="10 11">
    <name type="scientific">Powellomyces hirtus</name>
    <dbReference type="NCBI Taxonomy" id="109895"/>
    <lineage>
        <taxon>Eukaryota</taxon>
        <taxon>Fungi</taxon>
        <taxon>Fungi incertae sedis</taxon>
        <taxon>Chytridiomycota</taxon>
        <taxon>Chytridiomycota incertae sedis</taxon>
        <taxon>Chytridiomycetes</taxon>
        <taxon>Spizellomycetales</taxon>
        <taxon>Powellomycetaceae</taxon>
        <taxon>Powellomyces</taxon>
    </lineage>
</organism>
<dbReference type="GO" id="GO:0005874">
    <property type="term" value="C:microtubule"/>
    <property type="evidence" value="ECO:0007669"/>
    <property type="project" value="UniProtKB-KW"/>
</dbReference>
<proteinExistence type="inferred from homology"/>
<dbReference type="GO" id="GO:0005524">
    <property type="term" value="F:ATP binding"/>
    <property type="evidence" value="ECO:0007669"/>
    <property type="project" value="UniProtKB-UniRule"/>
</dbReference>
<feature type="compositionally biased region" description="Low complexity" evidence="8">
    <location>
        <begin position="47"/>
        <end position="76"/>
    </location>
</feature>
<reference evidence="10 11" key="1">
    <citation type="journal article" date="2019" name="Sci. Rep.">
        <title>Comparative genomics of chytrid fungi reveal insights into the obligate biotrophic and pathogenic lifestyle of Synchytrium endobioticum.</title>
        <authorList>
            <person name="van de Vossenberg B.T.L.H."/>
            <person name="Warris S."/>
            <person name="Nguyen H.D.T."/>
            <person name="van Gent-Pelzer M.P.E."/>
            <person name="Joly D.L."/>
            <person name="van de Geest H.C."/>
            <person name="Bonants P.J.M."/>
            <person name="Smith D.S."/>
            <person name="Levesque C.A."/>
            <person name="van der Lee T.A.J."/>
        </authorList>
    </citation>
    <scope>NUCLEOTIDE SEQUENCE [LARGE SCALE GENOMIC DNA]</scope>
    <source>
        <strain evidence="10 11">CBS 809.83</strain>
    </source>
</reference>
<name>A0A507EEK5_9FUNG</name>
<evidence type="ECO:0000256" key="4">
    <source>
        <dbReference type="ARBA" id="ARBA00023175"/>
    </source>
</evidence>
<evidence type="ECO:0000256" key="7">
    <source>
        <dbReference type="RuleBase" id="RU000394"/>
    </source>
</evidence>
<feature type="region of interest" description="Disordered" evidence="8">
    <location>
        <begin position="486"/>
        <end position="580"/>
    </location>
</feature>
<dbReference type="PANTHER" id="PTHR47971">
    <property type="entry name" value="KINESIN-RELATED PROTEIN 6"/>
    <property type="match status" value="1"/>
</dbReference>
<comment type="similarity">
    <text evidence="5">Belongs to the TRAFAC class myosin-kinesin ATPase superfamily. Kinesin family. KIN-13 subfamily.</text>
</comment>
<dbReference type="SUPFAM" id="SSF52540">
    <property type="entry name" value="P-loop containing nucleoside triphosphate hydrolases"/>
    <property type="match status" value="1"/>
</dbReference>
<evidence type="ECO:0000313" key="10">
    <source>
        <dbReference type="EMBL" id="TPX62639.1"/>
    </source>
</evidence>
<dbReference type="InterPro" id="IPR027640">
    <property type="entry name" value="Kinesin-like_fam"/>
</dbReference>
<feature type="domain" description="Kinesin motor" evidence="9">
    <location>
        <begin position="152"/>
        <end position="486"/>
    </location>
</feature>
<feature type="region of interest" description="Disordered" evidence="8">
    <location>
        <begin position="1"/>
        <end position="111"/>
    </location>
</feature>
<dbReference type="SMART" id="SM00129">
    <property type="entry name" value="KISc"/>
    <property type="match status" value="1"/>
</dbReference>
<dbReference type="FunFam" id="3.40.850.10:FF:000012">
    <property type="entry name" value="Kinesin-like protein"/>
    <property type="match status" value="1"/>
</dbReference>
<accession>A0A507EEK5</accession>
<feature type="compositionally biased region" description="Basic and acidic residues" evidence="8">
    <location>
        <begin position="1"/>
        <end position="10"/>
    </location>
</feature>
<evidence type="ECO:0000256" key="6">
    <source>
        <dbReference type="PROSITE-ProRule" id="PRU00283"/>
    </source>
</evidence>
<dbReference type="Proteomes" id="UP000318582">
    <property type="component" value="Unassembled WGS sequence"/>
</dbReference>
<keyword evidence="1 7" id="KW-0493">Microtubule</keyword>
<dbReference type="STRING" id="109895.A0A507EEK5"/>
<dbReference type="PANTHER" id="PTHR47971:SF20">
    <property type="entry name" value="KINESIN-LIKE PROTEIN KIF24"/>
    <property type="match status" value="1"/>
</dbReference>
<dbReference type="GO" id="GO:0008017">
    <property type="term" value="F:microtubule binding"/>
    <property type="evidence" value="ECO:0007669"/>
    <property type="project" value="InterPro"/>
</dbReference>
<dbReference type="GO" id="GO:0007018">
    <property type="term" value="P:microtubule-based movement"/>
    <property type="evidence" value="ECO:0007669"/>
    <property type="project" value="InterPro"/>
</dbReference>
<dbReference type="InterPro" id="IPR027417">
    <property type="entry name" value="P-loop_NTPase"/>
</dbReference>
<evidence type="ECO:0000259" key="9">
    <source>
        <dbReference type="PROSITE" id="PS50067"/>
    </source>
</evidence>
<feature type="compositionally biased region" description="Basic and acidic residues" evidence="8">
    <location>
        <begin position="92"/>
        <end position="110"/>
    </location>
</feature>
<dbReference type="CDD" id="cd01367">
    <property type="entry name" value="KISc_KIF2_like"/>
    <property type="match status" value="1"/>
</dbReference>
<feature type="compositionally biased region" description="Polar residues" evidence="8">
    <location>
        <begin position="554"/>
        <end position="580"/>
    </location>
</feature>